<dbReference type="Proteomes" id="UP000052943">
    <property type="component" value="Unassembled WGS sequence"/>
</dbReference>
<evidence type="ECO:0000313" key="2">
    <source>
        <dbReference type="EMBL" id="KUF77492.1"/>
    </source>
</evidence>
<sequence>MKAAVRGVDYFVGGEELLKYLDRLALEELKQKQKKATVHTLLPASSSTGGGAGATTEKLLTPNGGTTDTQNNDSETVQLQQQDTDINVTRAHDSLDDYMAFNSDGETDDGFDNNDDKLNFEALDSYDDDDIAPHDVMFGDELLAVVGGIEGILADVLGQRNKAHILREISNSGWSDA</sequence>
<organism evidence="2 3">
    <name type="scientific">Phytophthora nicotianae</name>
    <name type="common">Potato buckeye rot agent</name>
    <name type="synonym">Phytophthora parasitica</name>
    <dbReference type="NCBI Taxonomy" id="4792"/>
    <lineage>
        <taxon>Eukaryota</taxon>
        <taxon>Sar</taxon>
        <taxon>Stramenopiles</taxon>
        <taxon>Oomycota</taxon>
        <taxon>Peronosporomycetes</taxon>
        <taxon>Peronosporales</taxon>
        <taxon>Peronosporaceae</taxon>
        <taxon>Phytophthora</taxon>
    </lineage>
</organism>
<name>A0A0W8C0G2_PHYNI</name>
<feature type="region of interest" description="Disordered" evidence="1">
    <location>
        <begin position="40"/>
        <end position="83"/>
    </location>
</feature>
<gene>
    <name evidence="2" type="ORF">AM587_10002010</name>
</gene>
<dbReference type="EMBL" id="LNFO01005556">
    <property type="protein sequence ID" value="KUF77492.1"/>
    <property type="molecule type" value="Genomic_DNA"/>
</dbReference>
<dbReference type="AlphaFoldDB" id="A0A0W8C0G2"/>
<reference evidence="2 3" key="1">
    <citation type="submission" date="2015-11" db="EMBL/GenBank/DDBJ databases">
        <title>Genomes and virulence difference between two physiological races of Phytophthora nicotianae.</title>
        <authorList>
            <person name="Liu H."/>
            <person name="Ma X."/>
            <person name="Yu H."/>
            <person name="Fang D."/>
            <person name="Li Y."/>
            <person name="Wang X."/>
            <person name="Wang W."/>
            <person name="Dong Y."/>
            <person name="Xiao B."/>
        </authorList>
    </citation>
    <scope>NUCLEOTIDE SEQUENCE [LARGE SCALE GENOMIC DNA]</scope>
    <source>
        <strain evidence="3">race 0</strain>
    </source>
</reference>
<evidence type="ECO:0000256" key="1">
    <source>
        <dbReference type="SAM" id="MobiDB-lite"/>
    </source>
</evidence>
<feature type="compositionally biased region" description="Polar residues" evidence="1">
    <location>
        <begin position="63"/>
        <end position="83"/>
    </location>
</feature>
<accession>A0A0W8C0G2</accession>
<evidence type="ECO:0000313" key="3">
    <source>
        <dbReference type="Proteomes" id="UP000052943"/>
    </source>
</evidence>
<protein>
    <submittedName>
        <fullName evidence="2">Uncharacterized protein</fullName>
    </submittedName>
</protein>
<comment type="caution">
    <text evidence="2">The sequence shown here is derived from an EMBL/GenBank/DDBJ whole genome shotgun (WGS) entry which is preliminary data.</text>
</comment>
<proteinExistence type="predicted"/>